<keyword evidence="1" id="KW-0472">Membrane</keyword>
<accession>A0ABT7R083</accession>
<name>A0ABT7R083_9BACT</name>
<comment type="caution">
    <text evidence="2">The sequence shown here is derived from an EMBL/GenBank/DDBJ whole genome shotgun (WGS) entry which is preliminary data.</text>
</comment>
<proteinExistence type="predicted"/>
<gene>
    <name evidence="2" type="ORF">PGH07_09950</name>
</gene>
<keyword evidence="1" id="KW-1133">Transmembrane helix</keyword>
<dbReference type="Proteomes" id="UP001169069">
    <property type="component" value="Unassembled WGS sequence"/>
</dbReference>
<keyword evidence="3" id="KW-1185">Reference proteome</keyword>
<organism evidence="2 3">
    <name type="scientific">Sulfurovum zhangzhouensis</name>
    <dbReference type="NCBI Taxonomy" id="3019067"/>
    <lineage>
        <taxon>Bacteria</taxon>
        <taxon>Pseudomonadati</taxon>
        <taxon>Campylobacterota</taxon>
        <taxon>Epsilonproteobacteria</taxon>
        <taxon>Campylobacterales</taxon>
        <taxon>Sulfurovaceae</taxon>
        <taxon>Sulfurovum</taxon>
    </lineage>
</organism>
<keyword evidence="1" id="KW-0812">Transmembrane</keyword>
<dbReference type="Gene3D" id="3.40.50.1110">
    <property type="entry name" value="SGNH hydrolase"/>
    <property type="match status" value="1"/>
</dbReference>
<sequence length="288" mass="34215">MQNKQFIRIVIFLPILFFIGFESFIYFTQKEVNLVDDVIKARNSEVHCLIMGDSHTEHAFRNEIKSCQNLSVGGASIPMIIDAVYSVDKKNKLKTVILVLEPHDFSEYRILSYSPTFKNISEKFTPIYQPLFNIPFIREVVINHFKSIFKPNTNKEEKLWTNKSLEKRVKALNNRVKVHIPIQDFEKSEYSKNYQNLITYLVNKKINVYLVRTPVVTEYEKRLFDHVTYDRWNKYIEVFRSLGAKYIDYKDLNFDSNKEFLFKDQDHLNSEGAKIFSQSFKKYILEKN</sequence>
<feature type="transmembrane region" description="Helical" evidence="1">
    <location>
        <begin position="7"/>
        <end position="27"/>
    </location>
</feature>
<dbReference type="InterPro" id="IPR036514">
    <property type="entry name" value="SGNH_hydro_sf"/>
</dbReference>
<dbReference type="EMBL" id="JAQIBD010000004">
    <property type="protein sequence ID" value="MDM5272501.1"/>
    <property type="molecule type" value="Genomic_DNA"/>
</dbReference>
<dbReference type="SUPFAM" id="SSF52266">
    <property type="entry name" value="SGNH hydrolase"/>
    <property type="match status" value="1"/>
</dbReference>
<protein>
    <recommendedName>
        <fullName evidence="4">SGNH hydrolase-type esterase domain-containing protein</fullName>
    </recommendedName>
</protein>
<evidence type="ECO:0000256" key="1">
    <source>
        <dbReference type="SAM" id="Phobius"/>
    </source>
</evidence>
<evidence type="ECO:0000313" key="2">
    <source>
        <dbReference type="EMBL" id="MDM5272501.1"/>
    </source>
</evidence>
<evidence type="ECO:0008006" key="4">
    <source>
        <dbReference type="Google" id="ProtNLM"/>
    </source>
</evidence>
<dbReference type="RefSeq" id="WP_289414318.1">
    <property type="nucleotide sequence ID" value="NZ_JAQIBD010000004.1"/>
</dbReference>
<evidence type="ECO:0000313" key="3">
    <source>
        <dbReference type="Proteomes" id="UP001169069"/>
    </source>
</evidence>
<reference evidence="2" key="1">
    <citation type="submission" date="2023-01" db="EMBL/GenBank/DDBJ databases">
        <title>Sulfurovum sp. zt1-1 genome assembly.</title>
        <authorList>
            <person name="Wang J."/>
        </authorList>
    </citation>
    <scope>NUCLEOTIDE SEQUENCE</scope>
    <source>
        <strain evidence="2">Zt1-1</strain>
    </source>
</reference>